<dbReference type="EMBL" id="BAABDJ010000009">
    <property type="protein sequence ID" value="GAA4004877.1"/>
    <property type="molecule type" value="Genomic_DNA"/>
</dbReference>
<organism evidence="1 2">
    <name type="scientific">Hymenobacter fastidiosus</name>
    <dbReference type="NCBI Taxonomy" id="486264"/>
    <lineage>
        <taxon>Bacteria</taxon>
        <taxon>Pseudomonadati</taxon>
        <taxon>Bacteroidota</taxon>
        <taxon>Cytophagia</taxon>
        <taxon>Cytophagales</taxon>
        <taxon>Hymenobacteraceae</taxon>
        <taxon>Hymenobacter</taxon>
    </lineage>
</organism>
<dbReference type="Proteomes" id="UP001500567">
    <property type="component" value="Unassembled WGS sequence"/>
</dbReference>
<evidence type="ECO:0000313" key="1">
    <source>
        <dbReference type="EMBL" id="GAA4004877.1"/>
    </source>
</evidence>
<reference evidence="2" key="1">
    <citation type="journal article" date="2019" name="Int. J. Syst. Evol. Microbiol.">
        <title>The Global Catalogue of Microorganisms (GCM) 10K type strain sequencing project: providing services to taxonomists for standard genome sequencing and annotation.</title>
        <authorList>
            <consortium name="The Broad Institute Genomics Platform"/>
            <consortium name="The Broad Institute Genome Sequencing Center for Infectious Disease"/>
            <person name="Wu L."/>
            <person name="Ma J."/>
        </authorList>
    </citation>
    <scope>NUCLEOTIDE SEQUENCE [LARGE SCALE GENOMIC DNA]</scope>
    <source>
        <strain evidence="2">JCM 17224</strain>
    </source>
</reference>
<gene>
    <name evidence="1" type="ORF">GCM10022408_15840</name>
</gene>
<keyword evidence="2" id="KW-1185">Reference proteome</keyword>
<name>A0ABP7S0F5_9BACT</name>
<protein>
    <submittedName>
        <fullName evidence="1">Uncharacterized protein</fullName>
    </submittedName>
</protein>
<comment type="caution">
    <text evidence="1">The sequence shown here is derived from an EMBL/GenBank/DDBJ whole genome shotgun (WGS) entry which is preliminary data.</text>
</comment>
<accession>A0ABP7S0F5</accession>
<proteinExistence type="predicted"/>
<sequence>MSVLFIDLSFLPCCRSCFAKFPGSPYDVSFTLRKDFIAGFAGLRYGLYYFRSQHAQSGSGAGGAHPARGSGGFYCVPGSLVGPVFRRLTGPEANASFPAISHKKAVQKF</sequence>
<evidence type="ECO:0000313" key="2">
    <source>
        <dbReference type="Proteomes" id="UP001500567"/>
    </source>
</evidence>